<dbReference type="PANTHER" id="PTHR43139">
    <property type="entry name" value="SI:DKEY-122A22.2"/>
    <property type="match status" value="1"/>
</dbReference>
<protein>
    <submittedName>
        <fullName evidence="2">Alpha/beta hydrolase</fullName>
    </submittedName>
</protein>
<dbReference type="GO" id="GO:0005783">
    <property type="term" value="C:endoplasmic reticulum"/>
    <property type="evidence" value="ECO:0007669"/>
    <property type="project" value="TreeGrafter"/>
</dbReference>
<dbReference type="Proteomes" id="UP000250140">
    <property type="component" value="Unassembled WGS sequence"/>
</dbReference>
<dbReference type="InterPro" id="IPR000073">
    <property type="entry name" value="AB_hydrolase_1"/>
</dbReference>
<organism evidence="2 3">
    <name type="scientific">Glonium stellatum</name>
    <dbReference type="NCBI Taxonomy" id="574774"/>
    <lineage>
        <taxon>Eukaryota</taxon>
        <taxon>Fungi</taxon>
        <taxon>Dikarya</taxon>
        <taxon>Ascomycota</taxon>
        <taxon>Pezizomycotina</taxon>
        <taxon>Dothideomycetes</taxon>
        <taxon>Pleosporomycetidae</taxon>
        <taxon>Gloniales</taxon>
        <taxon>Gloniaceae</taxon>
        <taxon>Glonium</taxon>
    </lineage>
</organism>
<keyword evidence="2" id="KW-0378">Hydrolase</keyword>
<reference evidence="2 3" key="1">
    <citation type="journal article" date="2016" name="Nat. Commun.">
        <title>Ectomycorrhizal ecology is imprinted in the genome of the dominant symbiotic fungus Cenococcum geophilum.</title>
        <authorList>
            <consortium name="DOE Joint Genome Institute"/>
            <person name="Peter M."/>
            <person name="Kohler A."/>
            <person name="Ohm R.A."/>
            <person name="Kuo A."/>
            <person name="Krutzmann J."/>
            <person name="Morin E."/>
            <person name="Arend M."/>
            <person name="Barry K.W."/>
            <person name="Binder M."/>
            <person name="Choi C."/>
            <person name="Clum A."/>
            <person name="Copeland A."/>
            <person name="Grisel N."/>
            <person name="Haridas S."/>
            <person name="Kipfer T."/>
            <person name="LaButti K."/>
            <person name="Lindquist E."/>
            <person name="Lipzen A."/>
            <person name="Maire R."/>
            <person name="Meier B."/>
            <person name="Mihaltcheva S."/>
            <person name="Molinier V."/>
            <person name="Murat C."/>
            <person name="Poggeler S."/>
            <person name="Quandt C.A."/>
            <person name="Sperisen C."/>
            <person name="Tritt A."/>
            <person name="Tisserant E."/>
            <person name="Crous P.W."/>
            <person name="Henrissat B."/>
            <person name="Nehls U."/>
            <person name="Egli S."/>
            <person name="Spatafora J.W."/>
            <person name="Grigoriev I.V."/>
            <person name="Martin F.M."/>
        </authorList>
    </citation>
    <scope>NUCLEOTIDE SEQUENCE [LARGE SCALE GENOMIC DNA]</scope>
    <source>
        <strain evidence="2 3">CBS 207.34</strain>
    </source>
</reference>
<gene>
    <name evidence="2" type="ORF">AOQ84DRAFT_341619</name>
</gene>
<dbReference type="InterPro" id="IPR052370">
    <property type="entry name" value="Meta-cleavage_hydrolase"/>
</dbReference>
<proteinExistence type="predicted"/>
<feature type="domain" description="AB hydrolase-1" evidence="1">
    <location>
        <begin position="43"/>
        <end position="304"/>
    </location>
</feature>
<name>A0A8E2JS78_9PEZI</name>
<accession>A0A8E2JS78</accession>
<dbReference type="OrthoDB" id="294702at2759"/>
<keyword evidence="3" id="KW-1185">Reference proteome</keyword>
<dbReference type="InterPro" id="IPR029058">
    <property type="entry name" value="AB_hydrolase_fold"/>
</dbReference>
<dbReference type="GO" id="GO:0016787">
    <property type="term" value="F:hydrolase activity"/>
    <property type="evidence" value="ECO:0007669"/>
    <property type="project" value="UniProtKB-KW"/>
</dbReference>
<sequence>MTSSQSLNDWDVTTKSTLVSIGTHSLFFSISGPPRRPHEPIVVVFTGSGDCGASWVAVERLVSPFARILIYDRSGLGRSEDGPNRAVATVAAEELHLALESAGIRPPFVLCAHSYGGVVAREFLHRWPDAVVGMVLAEAATEHQSRYFRVRDPNMDAVAGDLNFARVTGLRDDAKLSREEWRTRAAQFARGAPTAEKERKGFFEVCDTLREKKQFERQAFGTKPLSVIRCNNKKDQERIYQKGVEAGNGTEEQRRAFRELLDSWEEMDAVLKEEQLLLSQNSRLVHLPDCGHNVQLIRPDVVADEVRWVLERSIEGRKASNL</sequence>
<evidence type="ECO:0000313" key="3">
    <source>
        <dbReference type="Proteomes" id="UP000250140"/>
    </source>
</evidence>
<dbReference type="Pfam" id="PF12697">
    <property type="entry name" value="Abhydrolase_6"/>
    <property type="match status" value="1"/>
</dbReference>
<evidence type="ECO:0000313" key="2">
    <source>
        <dbReference type="EMBL" id="OCL07604.1"/>
    </source>
</evidence>
<dbReference type="SUPFAM" id="SSF53474">
    <property type="entry name" value="alpha/beta-Hydrolases"/>
    <property type="match status" value="1"/>
</dbReference>
<evidence type="ECO:0000259" key="1">
    <source>
        <dbReference type="Pfam" id="PF12697"/>
    </source>
</evidence>
<dbReference type="Gene3D" id="3.40.50.1820">
    <property type="entry name" value="alpha/beta hydrolase"/>
    <property type="match status" value="1"/>
</dbReference>
<dbReference type="AlphaFoldDB" id="A0A8E2JS78"/>
<dbReference type="EMBL" id="KV749830">
    <property type="protein sequence ID" value="OCL07604.1"/>
    <property type="molecule type" value="Genomic_DNA"/>
</dbReference>
<dbReference type="PANTHER" id="PTHR43139:SF52">
    <property type="entry name" value="SI:DKEY-122A22.2"/>
    <property type="match status" value="1"/>
</dbReference>